<dbReference type="PANTHER" id="PTHR23502:SF132">
    <property type="entry name" value="POLYAMINE TRANSPORTER 2-RELATED"/>
    <property type="match status" value="1"/>
</dbReference>
<evidence type="ECO:0000313" key="10">
    <source>
        <dbReference type="EMBL" id="GGC89124.1"/>
    </source>
</evidence>
<feature type="transmembrane region" description="Helical" evidence="8">
    <location>
        <begin position="349"/>
        <end position="368"/>
    </location>
</feature>
<feature type="transmembrane region" description="Helical" evidence="8">
    <location>
        <begin position="311"/>
        <end position="337"/>
    </location>
</feature>
<feature type="transmembrane region" description="Helical" evidence="8">
    <location>
        <begin position="173"/>
        <end position="192"/>
    </location>
</feature>
<keyword evidence="8" id="KW-0997">Cell inner membrane</keyword>
<feature type="transmembrane region" description="Helical" evidence="8">
    <location>
        <begin position="218"/>
        <end position="243"/>
    </location>
</feature>
<dbReference type="CDD" id="cd17320">
    <property type="entry name" value="MFS_MdfA_MDR_like"/>
    <property type="match status" value="1"/>
</dbReference>
<keyword evidence="7 8" id="KW-0472">Membrane</keyword>
<comment type="similarity">
    <text evidence="2 8">Belongs to the major facilitator superfamily. Bcr/CmlA family.</text>
</comment>
<feature type="transmembrane region" description="Helical" evidence="8">
    <location>
        <begin position="142"/>
        <end position="161"/>
    </location>
</feature>
<dbReference type="RefSeq" id="WP_188612259.1">
    <property type="nucleotide sequence ID" value="NZ_BMGG01000011.1"/>
</dbReference>
<dbReference type="PANTHER" id="PTHR23502">
    <property type="entry name" value="MAJOR FACILITATOR SUPERFAMILY"/>
    <property type="match status" value="1"/>
</dbReference>
<accession>A0A916UVS2</accession>
<dbReference type="PROSITE" id="PS50850">
    <property type="entry name" value="MFS"/>
    <property type="match status" value="1"/>
</dbReference>
<evidence type="ECO:0000256" key="8">
    <source>
        <dbReference type="RuleBase" id="RU365088"/>
    </source>
</evidence>
<dbReference type="GO" id="GO:0042910">
    <property type="term" value="F:xenobiotic transmembrane transporter activity"/>
    <property type="evidence" value="ECO:0007669"/>
    <property type="project" value="InterPro"/>
</dbReference>
<dbReference type="Pfam" id="PF07690">
    <property type="entry name" value="MFS_1"/>
    <property type="match status" value="1"/>
</dbReference>
<feature type="transmembrane region" description="Helical" evidence="8">
    <location>
        <begin position="84"/>
        <end position="102"/>
    </location>
</feature>
<dbReference type="InterPro" id="IPR020846">
    <property type="entry name" value="MFS_dom"/>
</dbReference>
<dbReference type="GO" id="GO:0005886">
    <property type="term" value="C:plasma membrane"/>
    <property type="evidence" value="ECO:0007669"/>
    <property type="project" value="UniProtKB-SubCell"/>
</dbReference>
<dbReference type="InterPro" id="IPR036259">
    <property type="entry name" value="MFS_trans_sf"/>
</dbReference>
<dbReference type="Gene3D" id="1.20.1720.10">
    <property type="entry name" value="Multidrug resistance protein D"/>
    <property type="match status" value="1"/>
</dbReference>
<evidence type="ECO:0000259" key="9">
    <source>
        <dbReference type="PROSITE" id="PS50850"/>
    </source>
</evidence>
<comment type="caution">
    <text evidence="10">The sequence shown here is derived from an EMBL/GenBank/DDBJ whole genome shotgun (WGS) entry which is preliminary data.</text>
</comment>
<feature type="domain" description="Major facilitator superfamily (MFS) profile" evidence="9">
    <location>
        <begin position="18"/>
        <end position="399"/>
    </location>
</feature>
<dbReference type="AlphaFoldDB" id="A0A916UVS2"/>
<evidence type="ECO:0000313" key="11">
    <source>
        <dbReference type="Proteomes" id="UP000637002"/>
    </source>
</evidence>
<keyword evidence="3 8" id="KW-0813">Transport</keyword>
<sequence length="406" mass="40908">MRDPGKAPTAAVAGAGAPLWLLALVTFTGTLAMHVFVPALPVAARDLGVGAPSMQLTISLYILGLAVGQLIYGPVSDRFGRRPTLMAGLAIYIVASLGAAAADDVRVLIGMRLLQALGGCAGLVLARAIVRDLAAPTEAVRRLALLNLMVTVGPGLAPLLGGALAGSAGWRSIFVGLTALGVTGLVLTWRLLPETTAPSAAAGAGLLRSYGRLLRSPAFLGFAIGGGCATTSMYAFIAAAPFVFTQDLHQPIERVGVYVAILVLGVWVGSILATRLVGRVPPRRLMIGANALSAIAALVLLASVVSGHLSVGLTIASMFVFTLGGGTASPAALTEAVSVDPRIIGSASGLYGFIQMAVGGLCTALVGLGTDPALSAAVVLAGAGIVAQLSFWGAARYQRTRSGLGG</sequence>
<dbReference type="EMBL" id="BMGG01000011">
    <property type="protein sequence ID" value="GGC89124.1"/>
    <property type="molecule type" value="Genomic_DNA"/>
</dbReference>
<keyword evidence="11" id="KW-1185">Reference proteome</keyword>
<evidence type="ECO:0000256" key="3">
    <source>
        <dbReference type="ARBA" id="ARBA00022448"/>
    </source>
</evidence>
<keyword evidence="6 8" id="KW-1133">Transmembrane helix</keyword>
<dbReference type="SUPFAM" id="SSF103473">
    <property type="entry name" value="MFS general substrate transporter"/>
    <property type="match status" value="1"/>
</dbReference>
<feature type="transmembrane region" description="Helical" evidence="8">
    <location>
        <begin position="12"/>
        <end position="37"/>
    </location>
</feature>
<protein>
    <recommendedName>
        <fullName evidence="8">Bcr/CflA family efflux transporter</fullName>
    </recommendedName>
</protein>
<name>A0A916UVS2_9HYPH</name>
<keyword evidence="4" id="KW-1003">Cell membrane</keyword>
<evidence type="ECO:0000256" key="5">
    <source>
        <dbReference type="ARBA" id="ARBA00022692"/>
    </source>
</evidence>
<feature type="transmembrane region" description="Helical" evidence="8">
    <location>
        <begin position="108"/>
        <end position="130"/>
    </location>
</feature>
<dbReference type="InterPro" id="IPR004812">
    <property type="entry name" value="Efflux_drug-R_Bcr/CmlA"/>
</dbReference>
<feature type="transmembrane region" description="Helical" evidence="8">
    <location>
        <begin position="374"/>
        <end position="395"/>
    </location>
</feature>
<dbReference type="Proteomes" id="UP000637002">
    <property type="component" value="Unassembled WGS sequence"/>
</dbReference>
<dbReference type="GO" id="GO:0015385">
    <property type="term" value="F:sodium:proton antiporter activity"/>
    <property type="evidence" value="ECO:0007669"/>
    <property type="project" value="TreeGrafter"/>
</dbReference>
<evidence type="ECO:0000256" key="6">
    <source>
        <dbReference type="ARBA" id="ARBA00022989"/>
    </source>
</evidence>
<proteinExistence type="inferred from homology"/>
<gene>
    <name evidence="10" type="ORF">GCM10010994_53710</name>
</gene>
<evidence type="ECO:0000256" key="2">
    <source>
        <dbReference type="ARBA" id="ARBA00006236"/>
    </source>
</evidence>
<organism evidence="10 11">
    <name type="scientific">Chelatococcus reniformis</name>
    <dbReference type="NCBI Taxonomy" id="1494448"/>
    <lineage>
        <taxon>Bacteria</taxon>
        <taxon>Pseudomonadati</taxon>
        <taxon>Pseudomonadota</taxon>
        <taxon>Alphaproteobacteria</taxon>
        <taxon>Hyphomicrobiales</taxon>
        <taxon>Chelatococcaceae</taxon>
        <taxon>Chelatococcus</taxon>
    </lineage>
</organism>
<evidence type="ECO:0000256" key="7">
    <source>
        <dbReference type="ARBA" id="ARBA00023136"/>
    </source>
</evidence>
<dbReference type="NCBIfam" id="TIGR00710">
    <property type="entry name" value="efflux_Bcr_CflA"/>
    <property type="match status" value="1"/>
</dbReference>
<reference evidence="10" key="2">
    <citation type="submission" date="2020-09" db="EMBL/GenBank/DDBJ databases">
        <authorList>
            <person name="Sun Q."/>
            <person name="Zhou Y."/>
        </authorList>
    </citation>
    <scope>NUCLEOTIDE SEQUENCE</scope>
    <source>
        <strain evidence="10">CGMCC 1.12919</strain>
    </source>
</reference>
<keyword evidence="5 8" id="KW-0812">Transmembrane</keyword>
<comment type="subcellular location">
    <subcellularLocation>
        <location evidence="8">Cell inner membrane</location>
        <topology evidence="8">Multi-pass membrane protein</topology>
    </subcellularLocation>
    <subcellularLocation>
        <location evidence="1">Cell membrane</location>
        <topology evidence="1">Multi-pass membrane protein</topology>
    </subcellularLocation>
</comment>
<dbReference type="InterPro" id="IPR011701">
    <property type="entry name" value="MFS"/>
</dbReference>
<evidence type="ECO:0000256" key="4">
    <source>
        <dbReference type="ARBA" id="ARBA00022475"/>
    </source>
</evidence>
<evidence type="ECO:0000256" key="1">
    <source>
        <dbReference type="ARBA" id="ARBA00004651"/>
    </source>
</evidence>
<feature type="transmembrane region" description="Helical" evidence="8">
    <location>
        <begin position="285"/>
        <end position="305"/>
    </location>
</feature>
<reference evidence="10" key="1">
    <citation type="journal article" date="2014" name="Int. J. Syst. Evol. Microbiol.">
        <title>Complete genome sequence of Corynebacterium casei LMG S-19264T (=DSM 44701T), isolated from a smear-ripened cheese.</title>
        <authorList>
            <consortium name="US DOE Joint Genome Institute (JGI-PGF)"/>
            <person name="Walter F."/>
            <person name="Albersmeier A."/>
            <person name="Kalinowski J."/>
            <person name="Ruckert C."/>
        </authorList>
    </citation>
    <scope>NUCLEOTIDE SEQUENCE</scope>
    <source>
        <strain evidence="10">CGMCC 1.12919</strain>
    </source>
</reference>
<feature type="transmembrane region" description="Helical" evidence="8">
    <location>
        <begin position="49"/>
        <end position="72"/>
    </location>
</feature>
<feature type="transmembrane region" description="Helical" evidence="8">
    <location>
        <begin position="255"/>
        <end position="273"/>
    </location>
</feature>
<dbReference type="GO" id="GO:1990961">
    <property type="term" value="P:xenobiotic detoxification by transmembrane export across the plasma membrane"/>
    <property type="evidence" value="ECO:0007669"/>
    <property type="project" value="InterPro"/>
</dbReference>